<dbReference type="Gene3D" id="3.40.50.300">
    <property type="entry name" value="P-loop containing nucleotide triphosphate hydrolases"/>
    <property type="match status" value="2"/>
</dbReference>
<dbReference type="Pfam" id="PF00005">
    <property type="entry name" value="ABC_tran"/>
    <property type="match status" value="2"/>
</dbReference>
<dbReference type="PANTHER" id="PTHR43553:SF24">
    <property type="entry name" value="ENERGY-COUPLING FACTOR TRANSPORTER ATP-BINDING PROTEIN ECFA1"/>
    <property type="match status" value="1"/>
</dbReference>
<dbReference type="InterPro" id="IPR017871">
    <property type="entry name" value="ABC_transporter-like_CS"/>
</dbReference>
<keyword evidence="2" id="KW-0813">Transport</keyword>
<feature type="non-terminal residue" evidence="7">
    <location>
        <position position="1"/>
    </location>
</feature>
<dbReference type="InterPro" id="IPR050095">
    <property type="entry name" value="ECF_ABC_transporter_ATP-bd"/>
</dbReference>
<feature type="domain" description="ABC transporter" evidence="6">
    <location>
        <begin position="259"/>
        <end position="488"/>
    </location>
</feature>
<organism evidence="7 8">
    <name type="scientific">Actinomyces bouchesdurhonensis</name>
    <dbReference type="NCBI Taxonomy" id="1852361"/>
    <lineage>
        <taxon>Bacteria</taxon>
        <taxon>Bacillati</taxon>
        <taxon>Actinomycetota</taxon>
        <taxon>Actinomycetes</taxon>
        <taxon>Actinomycetales</taxon>
        <taxon>Actinomycetaceae</taxon>
        <taxon>Actinomyces</taxon>
    </lineage>
</organism>
<evidence type="ECO:0000256" key="4">
    <source>
        <dbReference type="ARBA" id="ARBA00022840"/>
    </source>
</evidence>
<accession>A0A929RPQ2</accession>
<dbReference type="PROSITE" id="PS00211">
    <property type="entry name" value="ABC_TRANSPORTER_1"/>
    <property type="match status" value="2"/>
</dbReference>
<evidence type="ECO:0000256" key="1">
    <source>
        <dbReference type="ARBA" id="ARBA00005417"/>
    </source>
</evidence>
<evidence type="ECO:0000259" key="6">
    <source>
        <dbReference type="PROSITE" id="PS50893"/>
    </source>
</evidence>
<dbReference type="GO" id="GO:0042626">
    <property type="term" value="F:ATPase-coupled transmembrane transporter activity"/>
    <property type="evidence" value="ECO:0007669"/>
    <property type="project" value="TreeGrafter"/>
</dbReference>
<dbReference type="PROSITE" id="PS50893">
    <property type="entry name" value="ABC_TRANSPORTER_2"/>
    <property type="match status" value="2"/>
</dbReference>
<feature type="domain" description="ABC transporter" evidence="6">
    <location>
        <begin position="2"/>
        <end position="216"/>
    </location>
</feature>
<comment type="caution">
    <text evidence="7">The sequence shown here is derived from an EMBL/GenBank/DDBJ whole genome shotgun (WGS) entry which is preliminary data.</text>
</comment>
<keyword evidence="3" id="KW-0547">Nucleotide-binding</keyword>
<dbReference type="InterPro" id="IPR027417">
    <property type="entry name" value="P-loop_NTPase"/>
</dbReference>
<dbReference type="CDD" id="cd03225">
    <property type="entry name" value="ABC_cobalt_CbiO_domain1"/>
    <property type="match status" value="2"/>
</dbReference>
<feature type="compositionally biased region" description="Polar residues" evidence="5">
    <location>
        <begin position="200"/>
        <end position="210"/>
    </location>
</feature>
<dbReference type="AlphaFoldDB" id="A0A929RPQ2"/>
<name>A0A929RPQ2_9ACTO</name>
<feature type="region of interest" description="Disordered" evidence="5">
    <location>
        <begin position="200"/>
        <end position="248"/>
    </location>
</feature>
<keyword evidence="4 7" id="KW-0067">ATP-binding</keyword>
<dbReference type="InterPro" id="IPR015856">
    <property type="entry name" value="ABC_transpr_CbiO/EcfA_su"/>
</dbReference>
<proteinExistence type="inferred from homology"/>
<dbReference type="PANTHER" id="PTHR43553">
    <property type="entry name" value="HEAVY METAL TRANSPORTER"/>
    <property type="match status" value="1"/>
</dbReference>
<gene>
    <name evidence="7" type="ORF">HXK09_03945</name>
</gene>
<dbReference type="GO" id="GO:0005524">
    <property type="term" value="F:ATP binding"/>
    <property type="evidence" value="ECO:0007669"/>
    <property type="project" value="UniProtKB-KW"/>
</dbReference>
<evidence type="ECO:0000256" key="2">
    <source>
        <dbReference type="ARBA" id="ARBA00022448"/>
    </source>
</evidence>
<dbReference type="GO" id="GO:0043190">
    <property type="term" value="C:ATP-binding cassette (ABC) transporter complex"/>
    <property type="evidence" value="ECO:0007669"/>
    <property type="project" value="TreeGrafter"/>
</dbReference>
<reference evidence="7" key="1">
    <citation type="submission" date="2020-04" db="EMBL/GenBank/DDBJ databases">
        <title>Deep metagenomics examines the oral microbiome during advanced dental caries in children, revealing novel taxa and co-occurrences with host molecules.</title>
        <authorList>
            <person name="Baker J.L."/>
            <person name="Morton J.T."/>
            <person name="Dinis M."/>
            <person name="Alvarez R."/>
            <person name="Tran N.C."/>
            <person name="Knight R."/>
            <person name="Edlund A."/>
        </authorList>
    </citation>
    <scope>NUCLEOTIDE SEQUENCE</scope>
    <source>
        <strain evidence="7">JCVI_30_bin.13</strain>
    </source>
</reference>
<dbReference type="SMART" id="SM00382">
    <property type="entry name" value="AAA"/>
    <property type="match status" value="2"/>
</dbReference>
<dbReference type="Proteomes" id="UP000759246">
    <property type="component" value="Unassembled WGS sequence"/>
</dbReference>
<sequence>AFTYPGTDHPALSDVTLTLERPEYTVVVGPNGSGKSTLALLLAGAEPDSGTRQGGGLLGAVGGTALVGQRSELLVLGQSVAEDVTWGMSAQQSADLDLDELLERVGLAGLADADPRSLSGGQLQRLALAGALARSPRLLISDESTAMIDRDGRAEILDLLASLPARGIAVVHITHDPAESARADRVITIRSGRILSDTRTGATASLTSIDQAKASPAQPETSRETHGDTARQGGATGDAPPASSLNAEGERIWGSPSLINTEHLWADRVAHTYDLGTPWEKPVLRDVSLILDPGQAMLITGDNGSGKTTLSRVLTGLLVPTWGTVTLGGKPMERRVGDVALSMQFARLQLQRPSVRSDILAAAGHGPRIGTGSAHRKGSISREQGDRIVAEAMELVGLDPALASRGIDDLSGGQMRRVALAGLFASHPRVLILDEPMAGLDMASRELLISVLDERRRAGLSILVISHDLEGVDDLCDTHRHLREGVLT</sequence>
<dbReference type="InterPro" id="IPR003439">
    <property type="entry name" value="ABC_transporter-like_ATP-bd"/>
</dbReference>
<evidence type="ECO:0000313" key="7">
    <source>
        <dbReference type="EMBL" id="MBF0966309.1"/>
    </source>
</evidence>
<evidence type="ECO:0000313" key="8">
    <source>
        <dbReference type="Proteomes" id="UP000759246"/>
    </source>
</evidence>
<dbReference type="InterPro" id="IPR003593">
    <property type="entry name" value="AAA+_ATPase"/>
</dbReference>
<dbReference type="GO" id="GO:0016887">
    <property type="term" value="F:ATP hydrolysis activity"/>
    <property type="evidence" value="ECO:0007669"/>
    <property type="project" value="InterPro"/>
</dbReference>
<comment type="similarity">
    <text evidence="1">Belongs to the ABC transporter superfamily.</text>
</comment>
<protein>
    <submittedName>
        <fullName evidence="7">ATP-binding cassette domain-containing protein</fullName>
    </submittedName>
</protein>
<dbReference type="EMBL" id="JABZGF010000082">
    <property type="protein sequence ID" value="MBF0966309.1"/>
    <property type="molecule type" value="Genomic_DNA"/>
</dbReference>
<evidence type="ECO:0000256" key="5">
    <source>
        <dbReference type="SAM" id="MobiDB-lite"/>
    </source>
</evidence>
<dbReference type="SUPFAM" id="SSF52540">
    <property type="entry name" value="P-loop containing nucleoside triphosphate hydrolases"/>
    <property type="match status" value="2"/>
</dbReference>
<evidence type="ECO:0000256" key="3">
    <source>
        <dbReference type="ARBA" id="ARBA00022741"/>
    </source>
</evidence>